<dbReference type="AlphaFoldDB" id="A0A6J4UGE4"/>
<dbReference type="GO" id="GO:0003677">
    <property type="term" value="F:DNA binding"/>
    <property type="evidence" value="ECO:0007669"/>
    <property type="project" value="InterPro"/>
</dbReference>
<dbReference type="Gene3D" id="3.40.50.300">
    <property type="entry name" value="P-loop containing nucleotide triphosphate hydrolases"/>
    <property type="match status" value="1"/>
</dbReference>
<dbReference type="PANTHER" id="PTHR13696:SF99">
    <property type="entry name" value="COBYRINIC ACID AC-DIAMIDE SYNTHASE"/>
    <property type="match status" value="1"/>
</dbReference>
<dbReference type="InterPro" id="IPR025669">
    <property type="entry name" value="AAA_dom"/>
</dbReference>
<sequence length="315" mass="34182">MDRMLSTQEVANRLAVDAKTVRRYLRQGKLSGSRIGRDYRIPESAVASLLRRTSPTAAGTAVPSCVVTAVVNQKGGVGKTTSTFNTAVGLHKLGRRVLMVDLDPQASLSVSAGIPVAHLKASVYQALLDEAVDPLPIIRETLSGVDILPATIDLAAAEVELVNVTLRELVLRDLLAKLRPRYDHIVIDCPPSLGLLTINALAAADQVLIPLECEYLATRGLTLLMQTLDKVRSRLNRDLRIAGILPTMFDGRTTHAKEILGELRTAFPGQVFEEPIKLSVRVKEAPAAGLSIFDYDPNHDVARAYARLAQEVDRG</sequence>
<dbReference type="SUPFAM" id="SSF52540">
    <property type="entry name" value="P-loop containing nucleoside triphosphate hydrolases"/>
    <property type="match status" value="1"/>
</dbReference>
<dbReference type="InterPro" id="IPR027417">
    <property type="entry name" value="P-loop_NTPase"/>
</dbReference>
<dbReference type="EMBL" id="CADCWF010000084">
    <property type="protein sequence ID" value="CAA9546588.1"/>
    <property type="molecule type" value="Genomic_DNA"/>
</dbReference>
<dbReference type="CDD" id="cd02042">
    <property type="entry name" value="ParAB_family"/>
    <property type="match status" value="1"/>
</dbReference>
<feature type="domain" description="AAA" evidence="2">
    <location>
        <begin position="67"/>
        <end position="241"/>
    </location>
</feature>
<dbReference type="SUPFAM" id="SSF46955">
    <property type="entry name" value="Putative DNA-binding domain"/>
    <property type="match status" value="1"/>
</dbReference>
<feature type="domain" description="Helix-turn-helix" evidence="1">
    <location>
        <begin position="4"/>
        <end position="52"/>
    </location>
</feature>
<evidence type="ECO:0000259" key="1">
    <source>
        <dbReference type="Pfam" id="PF12728"/>
    </source>
</evidence>
<dbReference type="InterPro" id="IPR041657">
    <property type="entry name" value="HTH_17"/>
</dbReference>
<accession>A0A6J4UGE4</accession>
<dbReference type="Pfam" id="PF12728">
    <property type="entry name" value="HTH_17"/>
    <property type="match status" value="1"/>
</dbReference>
<evidence type="ECO:0000259" key="2">
    <source>
        <dbReference type="Pfam" id="PF13614"/>
    </source>
</evidence>
<evidence type="ECO:0000313" key="3">
    <source>
        <dbReference type="EMBL" id="CAA9546588.1"/>
    </source>
</evidence>
<dbReference type="InterPro" id="IPR010093">
    <property type="entry name" value="SinI_DNA-bd"/>
</dbReference>
<gene>
    <name evidence="3" type="ORF">AVDCRST_MAG59-1353</name>
</gene>
<protein>
    <submittedName>
        <fullName evidence="3">Chromosome (Plasmid) partitioning protein ParA</fullName>
    </submittedName>
</protein>
<dbReference type="Pfam" id="PF13614">
    <property type="entry name" value="AAA_31"/>
    <property type="match status" value="1"/>
</dbReference>
<name>A0A6J4UGE4_9BACT</name>
<dbReference type="InterPro" id="IPR009061">
    <property type="entry name" value="DNA-bd_dom_put_sf"/>
</dbReference>
<reference evidence="3" key="1">
    <citation type="submission" date="2020-02" db="EMBL/GenBank/DDBJ databases">
        <authorList>
            <person name="Meier V. D."/>
        </authorList>
    </citation>
    <scope>NUCLEOTIDE SEQUENCE</scope>
    <source>
        <strain evidence="3">AVDCRST_MAG59</strain>
    </source>
</reference>
<dbReference type="Gene3D" id="1.10.1660.10">
    <property type="match status" value="1"/>
</dbReference>
<dbReference type="NCBIfam" id="TIGR01764">
    <property type="entry name" value="excise"/>
    <property type="match status" value="1"/>
</dbReference>
<dbReference type="InterPro" id="IPR050678">
    <property type="entry name" value="DNA_Partitioning_ATPase"/>
</dbReference>
<dbReference type="PANTHER" id="PTHR13696">
    <property type="entry name" value="P-LOOP CONTAINING NUCLEOSIDE TRIPHOSPHATE HYDROLASE"/>
    <property type="match status" value="1"/>
</dbReference>
<proteinExistence type="predicted"/>
<dbReference type="FunFam" id="3.40.50.300:FF:000285">
    <property type="entry name" value="Sporulation initiation inhibitor Soj"/>
    <property type="match status" value="1"/>
</dbReference>
<organism evidence="3">
    <name type="scientific">uncultured Thermomicrobiales bacterium</name>
    <dbReference type="NCBI Taxonomy" id="1645740"/>
    <lineage>
        <taxon>Bacteria</taxon>
        <taxon>Pseudomonadati</taxon>
        <taxon>Thermomicrobiota</taxon>
        <taxon>Thermomicrobia</taxon>
        <taxon>Thermomicrobiales</taxon>
        <taxon>environmental samples</taxon>
    </lineage>
</organism>